<accession>K2F9Q8</accession>
<name>K2F9Q8_9BACT</name>
<proteinExistence type="predicted"/>
<feature type="coiled-coil region" evidence="1">
    <location>
        <begin position="81"/>
        <end position="137"/>
    </location>
</feature>
<dbReference type="AlphaFoldDB" id="K2F9Q8"/>
<dbReference type="EMBL" id="AMFJ01000416">
    <property type="protein sequence ID" value="EKE27866.1"/>
    <property type="molecule type" value="Genomic_DNA"/>
</dbReference>
<keyword evidence="1" id="KW-0175">Coiled coil</keyword>
<evidence type="ECO:0000313" key="2">
    <source>
        <dbReference type="EMBL" id="EKE27866.1"/>
    </source>
</evidence>
<sequence length="177" mass="21478">MVKSYYITAMFMRKKNIILLALGYLWGIAVAMKFSQKNATETKKSLENNPNFFDVFVENVVSMHKDIYKYFEQRALSDENMKRLDEYKARAKKEVDSFKKEAEKKMEELKKQWIKKKDEVEKELRKIYDRRQEYFDETKDTAEEYMEEGVELAKEYLQDWRKKLEKAFEDIKKKIGK</sequence>
<gene>
    <name evidence="2" type="ORF">ACD_3C00142G0022</name>
</gene>
<comment type="caution">
    <text evidence="2">The sequence shown here is derived from an EMBL/GenBank/DDBJ whole genome shotgun (WGS) entry which is preliminary data.</text>
</comment>
<reference evidence="2" key="1">
    <citation type="journal article" date="2012" name="Science">
        <title>Fermentation, hydrogen, and sulfur metabolism in multiple uncultivated bacterial phyla.</title>
        <authorList>
            <person name="Wrighton K.C."/>
            <person name="Thomas B.C."/>
            <person name="Sharon I."/>
            <person name="Miller C.S."/>
            <person name="Castelle C.J."/>
            <person name="VerBerkmoes N.C."/>
            <person name="Wilkins M.J."/>
            <person name="Hettich R.L."/>
            <person name="Lipton M.S."/>
            <person name="Williams K.H."/>
            <person name="Long P.E."/>
            <person name="Banfield J.F."/>
        </authorList>
    </citation>
    <scope>NUCLEOTIDE SEQUENCE [LARGE SCALE GENOMIC DNA]</scope>
</reference>
<evidence type="ECO:0000256" key="1">
    <source>
        <dbReference type="SAM" id="Coils"/>
    </source>
</evidence>
<dbReference type="SUPFAM" id="SSF58113">
    <property type="entry name" value="Apolipoprotein A-I"/>
    <property type="match status" value="1"/>
</dbReference>
<protein>
    <submittedName>
        <fullName evidence="2">Uncharacterized protein</fullName>
    </submittedName>
</protein>
<dbReference type="Gene3D" id="1.20.120.20">
    <property type="entry name" value="Apolipoprotein"/>
    <property type="match status" value="1"/>
</dbReference>
<organism evidence="2">
    <name type="scientific">uncultured bacterium</name>
    <name type="common">gcode 4</name>
    <dbReference type="NCBI Taxonomy" id="1234023"/>
    <lineage>
        <taxon>Bacteria</taxon>
        <taxon>environmental samples</taxon>
    </lineage>
</organism>